<dbReference type="CDD" id="cd10207">
    <property type="entry name" value="ASKHA_NBD_Arp10"/>
    <property type="match status" value="1"/>
</dbReference>
<dbReference type="Pfam" id="PF00022">
    <property type="entry name" value="Actin"/>
    <property type="match status" value="1"/>
</dbReference>
<accession>A0ABD6ECD8</accession>
<name>A0ABD6ECD8_9BILA</name>
<dbReference type="AlphaFoldDB" id="A0ABD6ECD8"/>
<dbReference type="PANTHER" id="PTHR11937">
    <property type="entry name" value="ACTIN"/>
    <property type="match status" value="1"/>
</dbReference>
<organism evidence="2 3">
    <name type="scientific">Gnathostoma spinigerum</name>
    <dbReference type="NCBI Taxonomy" id="75299"/>
    <lineage>
        <taxon>Eukaryota</taxon>
        <taxon>Metazoa</taxon>
        <taxon>Ecdysozoa</taxon>
        <taxon>Nematoda</taxon>
        <taxon>Chromadorea</taxon>
        <taxon>Rhabditida</taxon>
        <taxon>Spirurina</taxon>
        <taxon>Gnathostomatomorpha</taxon>
        <taxon>Gnathostomatoidea</taxon>
        <taxon>Gnathostomatidae</taxon>
        <taxon>Gnathostoma</taxon>
    </lineage>
</organism>
<dbReference type="Gene3D" id="3.90.640.10">
    <property type="entry name" value="Actin, Chain A, domain 4"/>
    <property type="match status" value="1"/>
</dbReference>
<dbReference type="InterPro" id="IPR043129">
    <property type="entry name" value="ATPase_NBD"/>
</dbReference>
<dbReference type="EMBL" id="JBGFUD010000412">
    <property type="protein sequence ID" value="MFH4974473.1"/>
    <property type="molecule type" value="Genomic_DNA"/>
</dbReference>
<evidence type="ECO:0000313" key="3">
    <source>
        <dbReference type="Proteomes" id="UP001608902"/>
    </source>
</evidence>
<dbReference type="Proteomes" id="UP001608902">
    <property type="component" value="Unassembled WGS sequence"/>
</dbReference>
<comment type="similarity">
    <text evidence="1">Belongs to the actin family.</text>
</comment>
<evidence type="ECO:0000313" key="2">
    <source>
        <dbReference type="EMBL" id="MFH4974473.1"/>
    </source>
</evidence>
<comment type="caution">
    <text evidence="2">The sequence shown here is derived from an EMBL/GenBank/DDBJ whole genome shotgun (WGS) entry which is preliminary data.</text>
</comment>
<gene>
    <name evidence="2" type="ORF">AB6A40_001182</name>
</gene>
<proteinExistence type="inferred from homology"/>
<reference evidence="2 3" key="1">
    <citation type="submission" date="2024-08" db="EMBL/GenBank/DDBJ databases">
        <title>Gnathostoma spinigerum genome.</title>
        <authorList>
            <person name="Gonzalez-Bertolin B."/>
            <person name="Monzon S."/>
            <person name="Zaballos A."/>
            <person name="Jimenez P."/>
            <person name="Dekumyoy P."/>
            <person name="Varona S."/>
            <person name="Cuesta I."/>
            <person name="Sumanam S."/>
            <person name="Adisakwattana P."/>
            <person name="Gasser R.B."/>
            <person name="Hernandez-Gonzalez A."/>
            <person name="Young N.D."/>
            <person name="Perteguer M.J."/>
        </authorList>
    </citation>
    <scope>NUCLEOTIDE SEQUENCE [LARGE SCALE GENOMIC DNA]</scope>
    <source>
        <strain evidence="2">AL3</strain>
        <tissue evidence="2">Liver</tissue>
    </source>
</reference>
<evidence type="ECO:0000256" key="1">
    <source>
        <dbReference type="RuleBase" id="RU000487"/>
    </source>
</evidence>
<sequence length="419" mass="46973">MSSTGRSSRRSLSSLSSTRFDALSLGVGGADNRQPIVIEVGTKLTKVGYAGEFMPRAIIRTEVFDGHRMQPVFDKNRSSEDQYRILFMFFERVIFKNLLAVAKERHIVIVESVLEPTEKRNLIARVLFDGLDAPSVLFAPSHLMATMPYAASNALVIDIGFREAVVIPIIFGVTALNSFEVSDVGASRVERRVVELLYKYGEVTTAGGGTRKLDENDEKLLFENNVVEDIVVKYCFTTQFARGAQLRAAEYSPENCALKPPCDVFVPLGSEMLRVPGFIREVAAEILFEHNDDDKSLPQLIVDSVLRCPIDCRRSLLEGIITVGGLTKMPGFLARFRQEILALLSETPKLHELKQVRFFRLPDTPMELVANWVGGSLFGALEILPYRCSQREEWISKKFVPDWITNIMNNSDKNASKSR</sequence>
<evidence type="ECO:0008006" key="4">
    <source>
        <dbReference type="Google" id="ProtNLM"/>
    </source>
</evidence>
<dbReference type="SUPFAM" id="SSF53067">
    <property type="entry name" value="Actin-like ATPase domain"/>
    <property type="match status" value="2"/>
</dbReference>
<keyword evidence="3" id="KW-1185">Reference proteome</keyword>
<dbReference type="InterPro" id="IPR004000">
    <property type="entry name" value="Actin"/>
</dbReference>
<dbReference type="SMART" id="SM00268">
    <property type="entry name" value="ACTIN"/>
    <property type="match status" value="1"/>
</dbReference>
<dbReference type="Gene3D" id="3.30.420.40">
    <property type="match status" value="2"/>
</dbReference>
<protein>
    <recommendedName>
        <fullName evidence="4">Actin-related protein 10</fullName>
    </recommendedName>
</protein>